<sequence length="154" mass="17442">MARYRPSEETLAMFKEDLPDDIENIVDDVAAKTEKVVDDLIDQYDASLKEKSVEYKQKTDELFANFDKEVSEITEQSEQYLDQMQEKLAALTKSTDALKQAIDSQSDLNLDVTLINERSNELNSVISAQRKKIQKISATTGKYVGSMARTLLPI</sequence>
<evidence type="ECO:0000313" key="1">
    <source>
        <dbReference type="EMBL" id="TWX64300.1"/>
    </source>
</evidence>
<dbReference type="SUPFAM" id="SSF58113">
    <property type="entry name" value="Apolipoprotein A-I"/>
    <property type="match status" value="1"/>
</dbReference>
<reference evidence="1 2" key="1">
    <citation type="submission" date="2019-07" db="EMBL/GenBank/DDBJ databases">
        <title>Genomes of sea-ice associated Colwellia species.</title>
        <authorList>
            <person name="Bowman J.P."/>
        </authorList>
    </citation>
    <scope>NUCLEOTIDE SEQUENCE [LARGE SCALE GENOMIC DNA]</scope>
    <source>
        <strain evidence="1 2">ACAM 459</strain>
    </source>
</reference>
<protein>
    <submittedName>
        <fullName evidence="1">Uncharacterized protein</fullName>
    </submittedName>
</protein>
<dbReference type="Gene3D" id="1.20.120.20">
    <property type="entry name" value="Apolipoprotein"/>
    <property type="match status" value="1"/>
</dbReference>
<name>A0A5C6Q6F5_9GAMM</name>
<proteinExistence type="predicted"/>
<comment type="caution">
    <text evidence="1">The sequence shown here is derived from an EMBL/GenBank/DDBJ whole genome shotgun (WGS) entry which is preliminary data.</text>
</comment>
<organism evidence="1 2">
    <name type="scientific">Colwellia demingiae</name>
    <dbReference type="NCBI Taxonomy" id="89401"/>
    <lineage>
        <taxon>Bacteria</taxon>
        <taxon>Pseudomonadati</taxon>
        <taxon>Pseudomonadota</taxon>
        <taxon>Gammaproteobacteria</taxon>
        <taxon>Alteromonadales</taxon>
        <taxon>Colwelliaceae</taxon>
        <taxon>Colwellia</taxon>
    </lineage>
</organism>
<dbReference type="AlphaFoldDB" id="A0A5C6Q6F5"/>
<dbReference type="RefSeq" id="WP_146791222.1">
    <property type="nucleotide sequence ID" value="NZ_VOLT01000014.1"/>
</dbReference>
<keyword evidence="2" id="KW-1185">Reference proteome</keyword>
<accession>A0A5C6Q6F5</accession>
<evidence type="ECO:0000313" key="2">
    <source>
        <dbReference type="Proteomes" id="UP000321822"/>
    </source>
</evidence>
<gene>
    <name evidence="1" type="ORF">ESZ36_20205</name>
</gene>
<dbReference type="Proteomes" id="UP000321822">
    <property type="component" value="Unassembled WGS sequence"/>
</dbReference>
<dbReference type="EMBL" id="VOLT01000014">
    <property type="protein sequence ID" value="TWX64300.1"/>
    <property type="molecule type" value="Genomic_DNA"/>
</dbReference>